<dbReference type="PANTHER" id="PTHR35849:SF2">
    <property type="entry name" value="BLR2341 PROTEIN"/>
    <property type="match status" value="1"/>
</dbReference>
<dbReference type="RefSeq" id="WP_173068421.1">
    <property type="nucleotide sequence ID" value="NZ_AP022853.1"/>
</dbReference>
<dbReference type="CDD" id="cd07043">
    <property type="entry name" value="STAS_anti-anti-sigma_factors"/>
    <property type="match status" value="1"/>
</dbReference>
<gene>
    <name evidence="4" type="primary">rsbV</name>
    <name evidence="4" type="ORF">SKTS_35480</name>
</gene>
<dbReference type="SUPFAM" id="SSF52091">
    <property type="entry name" value="SpoIIaa-like"/>
    <property type="match status" value="1"/>
</dbReference>
<dbReference type="InterPro" id="IPR002645">
    <property type="entry name" value="STAS_dom"/>
</dbReference>
<dbReference type="InterPro" id="IPR052746">
    <property type="entry name" value="MlaB_ABC_Transporter"/>
</dbReference>
<comment type="similarity">
    <text evidence="1 2">Belongs to the anti-sigma-factor antagonist family.</text>
</comment>
<name>A0A6F8VI96_9PROT</name>
<reference evidence="5" key="1">
    <citation type="submission" date="2020-03" db="EMBL/GenBank/DDBJ databases">
        <title>Complete genome sequence of sulfur-oxidizing bacterium skT11.</title>
        <authorList>
            <person name="Kanda M."/>
            <person name="Kojima H."/>
            <person name="Fukui M."/>
        </authorList>
    </citation>
    <scope>NUCLEOTIDE SEQUENCE [LARGE SCALE GENOMIC DNA]</scope>
    <source>
        <strain evidence="5">skT11</strain>
    </source>
</reference>
<dbReference type="Proteomes" id="UP000502260">
    <property type="component" value="Chromosome"/>
</dbReference>
<sequence>MNDTPACQFHVVGEMTIYTAAETKARLMPLLAQCPELEIDLSQVSELDSAGLQLLILAKRECAERNGNLHLVGHSPAVLEVLDMCDMTPFFGDPVVISSPTH</sequence>
<dbReference type="AlphaFoldDB" id="A0A6F8VI96"/>
<protein>
    <recommendedName>
        <fullName evidence="2">Anti-sigma factor antagonist</fullName>
    </recommendedName>
</protein>
<dbReference type="Pfam" id="PF13466">
    <property type="entry name" value="STAS_2"/>
    <property type="match status" value="1"/>
</dbReference>
<evidence type="ECO:0000313" key="5">
    <source>
        <dbReference type="Proteomes" id="UP000502260"/>
    </source>
</evidence>
<dbReference type="KEGG" id="slac:SKTS_35480"/>
<dbReference type="PROSITE" id="PS50801">
    <property type="entry name" value="STAS"/>
    <property type="match status" value="1"/>
</dbReference>
<dbReference type="Gene3D" id="3.30.750.24">
    <property type="entry name" value="STAS domain"/>
    <property type="match status" value="1"/>
</dbReference>
<feature type="domain" description="STAS" evidence="3">
    <location>
        <begin position="9"/>
        <end position="102"/>
    </location>
</feature>
<dbReference type="InterPro" id="IPR058548">
    <property type="entry name" value="MlaB-like_STAS"/>
</dbReference>
<proteinExistence type="inferred from homology"/>
<accession>A0A6F8VI96</accession>
<dbReference type="EMBL" id="AP022853">
    <property type="protein sequence ID" value="BCB28662.1"/>
    <property type="molecule type" value="Genomic_DNA"/>
</dbReference>
<evidence type="ECO:0000256" key="1">
    <source>
        <dbReference type="ARBA" id="ARBA00009013"/>
    </source>
</evidence>
<evidence type="ECO:0000256" key="2">
    <source>
        <dbReference type="RuleBase" id="RU003749"/>
    </source>
</evidence>
<dbReference type="NCBIfam" id="TIGR00377">
    <property type="entry name" value="ant_ant_sig"/>
    <property type="match status" value="1"/>
</dbReference>
<evidence type="ECO:0000313" key="4">
    <source>
        <dbReference type="EMBL" id="BCB28662.1"/>
    </source>
</evidence>
<dbReference type="InterPro" id="IPR036513">
    <property type="entry name" value="STAS_dom_sf"/>
</dbReference>
<keyword evidence="5" id="KW-1185">Reference proteome</keyword>
<dbReference type="InterPro" id="IPR003658">
    <property type="entry name" value="Anti-sigma_ant"/>
</dbReference>
<dbReference type="PANTHER" id="PTHR35849">
    <property type="entry name" value="BLR2341 PROTEIN"/>
    <property type="match status" value="1"/>
</dbReference>
<dbReference type="GO" id="GO:0043856">
    <property type="term" value="F:anti-sigma factor antagonist activity"/>
    <property type="evidence" value="ECO:0007669"/>
    <property type="project" value="InterPro"/>
</dbReference>
<evidence type="ECO:0000259" key="3">
    <source>
        <dbReference type="PROSITE" id="PS50801"/>
    </source>
</evidence>
<organism evidence="4 5">
    <name type="scientific">Sulfurimicrobium lacus</name>
    <dbReference type="NCBI Taxonomy" id="2715678"/>
    <lineage>
        <taxon>Bacteria</taxon>
        <taxon>Pseudomonadati</taxon>
        <taxon>Pseudomonadota</taxon>
        <taxon>Betaproteobacteria</taxon>
        <taxon>Nitrosomonadales</taxon>
        <taxon>Sulfuricellaceae</taxon>
        <taxon>Sulfurimicrobium</taxon>
    </lineage>
</organism>